<feature type="transmembrane region" description="Helical" evidence="1">
    <location>
        <begin position="51"/>
        <end position="69"/>
    </location>
</feature>
<accession>A0A0F6A9E3</accession>
<keyword evidence="1" id="KW-1133">Transmembrane helix</keyword>
<dbReference type="InterPro" id="IPR025695">
    <property type="entry name" value="DoxX-like"/>
</dbReference>
<evidence type="ECO:0000313" key="3">
    <source>
        <dbReference type="Proteomes" id="UP000033434"/>
    </source>
</evidence>
<dbReference type="Pfam" id="PF13781">
    <property type="entry name" value="DoxX_3"/>
    <property type="match status" value="1"/>
</dbReference>
<keyword evidence="1" id="KW-0812">Transmembrane</keyword>
<evidence type="ECO:0000256" key="1">
    <source>
        <dbReference type="SAM" id="Phobius"/>
    </source>
</evidence>
<evidence type="ECO:0000313" key="2">
    <source>
        <dbReference type="EMBL" id="KKE82773.1"/>
    </source>
</evidence>
<dbReference type="PATRIC" id="fig|1129367.4.peg.3400"/>
<organism evidence="2 3">
    <name type="scientific">Pseudoalteromonas luteoviolacea S4054</name>
    <dbReference type="NCBI Taxonomy" id="1129367"/>
    <lineage>
        <taxon>Bacteria</taxon>
        <taxon>Pseudomonadati</taxon>
        <taxon>Pseudomonadota</taxon>
        <taxon>Gammaproteobacteria</taxon>
        <taxon>Alteromonadales</taxon>
        <taxon>Pseudoalteromonadaceae</taxon>
        <taxon>Pseudoalteromonas</taxon>
    </lineage>
</organism>
<dbReference type="EMBL" id="AUXW01000157">
    <property type="protein sequence ID" value="KKE82773.1"/>
    <property type="molecule type" value="Genomic_DNA"/>
</dbReference>
<proteinExistence type="predicted"/>
<evidence type="ECO:0008006" key="4">
    <source>
        <dbReference type="Google" id="ProtNLM"/>
    </source>
</evidence>
<keyword evidence="1" id="KW-0472">Membrane</keyword>
<dbReference type="Proteomes" id="UP000033434">
    <property type="component" value="Unassembled WGS sequence"/>
</dbReference>
<feature type="transmembrane region" description="Helical" evidence="1">
    <location>
        <begin position="9"/>
        <end position="31"/>
    </location>
</feature>
<sequence>MNMKEHKLYLYACYSLAFIWIFTGLTSVFFASHVGLDILAGAHIDGPLAEFFVYGGGILDICLGVWLLTQRYTKLCCKLQCGVIVIYSVLLTWIDASFWLHPFGPVTKNVPIVVLILWVYDAQHQQQ</sequence>
<comment type="caution">
    <text evidence="2">The sequence shown here is derived from an EMBL/GenBank/DDBJ whole genome shotgun (WGS) entry which is preliminary data.</text>
</comment>
<dbReference type="AlphaFoldDB" id="A0A0F6A9E3"/>
<protein>
    <recommendedName>
        <fullName evidence="4">NAD-dependent dehydratase</fullName>
    </recommendedName>
</protein>
<dbReference type="RefSeq" id="WP_230851789.1">
    <property type="nucleotide sequence ID" value="NZ_AUXW01000157.1"/>
</dbReference>
<name>A0A0F6A9E3_9GAMM</name>
<reference evidence="2 3" key="1">
    <citation type="journal article" date="2015" name="BMC Genomics">
        <title>Genome mining reveals unlocked bioactive potential of marine Gram-negative bacteria.</title>
        <authorList>
            <person name="Machado H."/>
            <person name="Sonnenschein E.C."/>
            <person name="Melchiorsen J."/>
            <person name="Gram L."/>
        </authorList>
    </citation>
    <scope>NUCLEOTIDE SEQUENCE [LARGE SCALE GENOMIC DNA]</scope>
    <source>
        <strain evidence="2 3">S4054</strain>
    </source>
</reference>
<feature type="transmembrane region" description="Helical" evidence="1">
    <location>
        <begin position="81"/>
        <end position="100"/>
    </location>
</feature>
<gene>
    <name evidence="2" type="ORF">N479_17100</name>
</gene>